<feature type="transmembrane region" description="Helical" evidence="1">
    <location>
        <begin position="6"/>
        <end position="27"/>
    </location>
</feature>
<feature type="transmembrane region" description="Helical" evidence="1">
    <location>
        <begin position="192"/>
        <end position="221"/>
    </location>
</feature>
<sequence length="309" mass="34096">MVHYDDLIGSILIASWLSAMLYGVVVYKIWEYLCWDPASGDSRVRKWLLLCCTASSSIGMAAQLANVYYPTVNFWGNTMAIQKQYWPGPVYVIANSLTGAMVDAYLIQRVYRLSRMLWLALFLALCVLLGLAGGFMVAATLTIAGDISSRNKVLTAGLIWTFGTAAGDILIAAALIWKLITMRTSYKSTNSLIQRLVVGAIQTGSTTSTVAIAALVAYFIGGNRSNVPTAFHSLVAPLYMLTLLYNFNLRRHRDKDASVGDSDLTATHLTRPNAIWMSRDMHLTGPDTMRLDSTRAYLPPTNDHIPRLK</sequence>
<keyword evidence="1" id="KW-0812">Transmembrane</keyword>
<dbReference type="EMBL" id="JARIHO010000120">
    <property type="protein sequence ID" value="KAJ7302149.1"/>
    <property type="molecule type" value="Genomic_DNA"/>
</dbReference>
<accession>A0AAD7E7Q5</accession>
<evidence type="ECO:0000256" key="1">
    <source>
        <dbReference type="SAM" id="Phobius"/>
    </source>
</evidence>
<feature type="transmembrane region" description="Helical" evidence="1">
    <location>
        <begin position="227"/>
        <end position="247"/>
    </location>
</feature>
<proteinExistence type="predicted"/>
<protein>
    <recommendedName>
        <fullName evidence="2">DUF6534 domain-containing protein</fullName>
    </recommendedName>
</protein>
<evidence type="ECO:0000313" key="3">
    <source>
        <dbReference type="EMBL" id="KAJ7302149.1"/>
    </source>
</evidence>
<dbReference type="PANTHER" id="PTHR40465:SF1">
    <property type="entry name" value="DUF6534 DOMAIN-CONTAINING PROTEIN"/>
    <property type="match status" value="1"/>
</dbReference>
<keyword evidence="1" id="KW-0472">Membrane</keyword>
<feature type="transmembrane region" description="Helical" evidence="1">
    <location>
        <begin position="89"/>
        <end position="107"/>
    </location>
</feature>
<name>A0AAD7E7Q5_9AGAR</name>
<feature type="domain" description="DUF6534" evidence="2">
    <location>
        <begin position="165"/>
        <end position="252"/>
    </location>
</feature>
<dbReference type="Pfam" id="PF20152">
    <property type="entry name" value="DUF6534"/>
    <property type="match status" value="1"/>
</dbReference>
<feature type="transmembrane region" description="Helical" evidence="1">
    <location>
        <begin position="47"/>
        <end position="69"/>
    </location>
</feature>
<organism evidence="3 4">
    <name type="scientific">Mycena albidolilacea</name>
    <dbReference type="NCBI Taxonomy" id="1033008"/>
    <lineage>
        <taxon>Eukaryota</taxon>
        <taxon>Fungi</taxon>
        <taxon>Dikarya</taxon>
        <taxon>Basidiomycota</taxon>
        <taxon>Agaricomycotina</taxon>
        <taxon>Agaricomycetes</taxon>
        <taxon>Agaricomycetidae</taxon>
        <taxon>Agaricales</taxon>
        <taxon>Marasmiineae</taxon>
        <taxon>Mycenaceae</taxon>
        <taxon>Mycena</taxon>
    </lineage>
</organism>
<gene>
    <name evidence="3" type="ORF">DFH08DRAFT_978141</name>
</gene>
<comment type="caution">
    <text evidence="3">The sequence shown here is derived from an EMBL/GenBank/DDBJ whole genome shotgun (WGS) entry which is preliminary data.</text>
</comment>
<keyword evidence="1" id="KW-1133">Transmembrane helix</keyword>
<dbReference type="Proteomes" id="UP001218218">
    <property type="component" value="Unassembled WGS sequence"/>
</dbReference>
<evidence type="ECO:0000259" key="2">
    <source>
        <dbReference type="Pfam" id="PF20152"/>
    </source>
</evidence>
<reference evidence="3" key="1">
    <citation type="submission" date="2023-03" db="EMBL/GenBank/DDBJ databases">
        <title>Massive genome expansion in bonnet fungi (Mycena s.s.) driven by repeated elements and novel gene families across ecological guilds.</title>
        <authorList>
            <consortium name="Lawrence Berkeley National Laboratory"/>
            <person name="Harder C.B."/>
            <person name="Miyauchi S."/>
            <person name="Viragh M."/>
            <person name="Kuo A."/>
            <person name="Thoen E."/>
            <person name="Andreopoulos B."/>
            <person name="Lu D."/>
            <person name="Skrede I."/>
            <person name="Drula E."/>
            <person name="Henrissat B."/>
            <person name="Morin E."/>
            <person name="Kohler A."/>
            <person name="Barry K."/>
            <person name="LaButti K."/>
            <person name="Morin E."/>
            <person name="Salamov A."/>
            <person name="Lipzen A."/>
            <person name="Mereny Z."/>
            <person name="Hegedus B."/>
            <person name="Baldrian P."/>
            <person name="Stursova M."/>
            <person name="Weitz H."/>
            <person name="Taylor A."/>
            <person name="Grigoriev I.V."/>
            <person name="Nagy L.G."/>
            <person name="Martin F."/>
            <person name="Kauserud H."/>
        </authorList>
    </citation>
    <scope>NUCLEOTIDE SEQUENCE</scope>
    <source>
        <strain evidence="3">CBHHK002</strain>
    </source>
</reference>
<evidence type="ECO:0000313" key="4">
    <source>
        <dbReference type="Proteomes" id="UP001218218"/>
    </source>
</evidence>
<feature type="transmembrane region" description="Helical" evidence="1">
    <location>
        <begin position="119"/>
        <end position="145"/>
    </location>
</feature>
<dbReference type="AlphaFoldDB" id="A0AAD7E7Q5"/>
<keyword evidence="4" id="KW-1185">Reference proteome</keyword>
<dbReference type="InterPro" id="IPR045339">
    <property type="entry name" value="DUF6534"/>
</dbReference>
<feature type="transmembrane region" description="Helical" evidence="1">
    <location>
        <begin position="157"/>
        <end position="180"/>
    </location>
</feature>
<dbReference type="PANTHER" id="PTHR40465">
    <property type="entry name" value="CHROMOSOME 1, WHOLE GENOME SHOTGUN SEQUENCE"/>
    <property type="match status" value="1"/>
</dbReference>